<dbReference type="Proteomes" id="UP001497623">
    <property type="component" value="Unassembled WGS sequence"/>
</dbReference>
<dbReference type="AlphaFoldDB" id="A0AAV2SQX8"/>
<accession>A0AAV2SQX8</accession>
<evidence type="ECO:0000313" key="3">
    <source>
        <dbReference type="Proteomes" id="UP001497623"/>
    </source>
</evidence>
<dbReference type="PROSITE" id="PS50878">
    <property type="entry name" value="RT_POL"/>
    <property type="match status" value="1"/>
</dbReference>
<dbReference type="PANTHER" id="PTHR33332">
    <property type="entry name" value="REVERSE TRANSCRIPTASE DOMAIN-CONTAINING PROTEIN"/>
    <property type="match status" value="1"/>
</dbReference>
<feature type="non-terminal residue" evidence="2">
    <location>
        <position position="1"/>
    </location>
</feature>
<proteinExistence type="predicted"/>
<feature type="non-terminal residue" evidence="2">
    <location>
        <position position="392"/>
    </location>
</feature>
<evidence type="ECO:0000313" key="2">
    <source>
        <dbReference type="EMBL" id="CAL4228908.1"/>
    </source>
</evidence>
<comment type="caution">
    <text evidence="2">The sequence shown here is derived from an EMBL/GenBank/DDBJ whole genome shotgun (WGS) entry which is preliminary data.</text>
</comment>
<dbReference type="EMBL" id="CAXKWB010106522">
    <property type="protein sequence ID" value="CAL4228908.1"/>
    <property type="molecule type" value="Genomic_DNA"/>
</dbReference>
<keyword evidence="3" id="KW-1185">Reference proteome</keyword>
<sequence>AFDKVDHNILCHKLKRLGITGKVGVWIKEFLSERTQQVSANGVLSSPALVLSGVPQGTVIGPILFIIMIDDLDCNLINSVASKYADDTRVTAKINNIEDAELFQKELDEKIYTWGPLNNMTLNGDKFEHLHVGHNLHRIKPKFKDPSGNVITEKDHIKDLGVTVSNHLTWAKHTEEVVARARSMSGWALRTFTTRQKDPMITIWNTQVRSILDYCSPLWSPCSTDFKNIDLLEGTQRSFTRKIDEMEGLTYAERLKALKMYSVQRRHERYKIIYMYKIKEGLVPNISSTYGLQFSQRGRHGCMCVIPSYPLYHNKAITARNCSFALTASSLWNVLPKTIRDISGLSVDAFKRRLDKALRKCPDEPRCSAIGLYTDIHGRVSNSLIHVATNHE</sequence>
<name>A0AAV2SQX8_MEGNR</name>
<dbReference type="Pfam" id="PF00078">
    <property type="entry name" value="RVT_1"/>
    <property type="match status" value="1"/>
</dbReference>
<feature type="domain" description="Reverse transcriptase" evidence="1">
    <location>
        <begin position="1"/>
        <end position="164"/>
    </location>
</feature>
<reference evidence="2 3" key="1">
    <citation type="submission" date="2024-05" db="EMBL/GenBank/DDBJ databases">
        <authorList>
            <person name="Wallberg A."/>
        </authorList>
    </citation>
    <scope>NUCLEOTIDE SEQUENCE [LARGE SCALE GENOMIC DNA]</scope>
</reference>
<dbReference type="InterPro" id="IPR000477">
    <property type="entry name" value="RT_dom"/>
</dbReference>
<organism evidence="2 3">
    <name type="scientific">Meganyctiphanes norvegica</name>
    <name type="common">Northern krill</name>
    <name type="synonym">Thysanopoda norvegica</name>
    <dbReference type="NCBI Taxonomy" id="48144"/>
    <lineage>
        <taxon>Eukaryota</taxon>
        <taxon>Metazoa</taxon>
        <taxon>Ecdysozoa</taxon>
        <taxon>Arthropoda</taxon>
        <taxon>Crustacea</taxon>
        <taxon>Multicrustacea</taxon>
        <taxon>Malacostraca</taxon>
        <taxon>Eumalacostraca</taxon>
        <taxon>Eucarida</taxon>
        <taxon>Euphausiacea</taxon>
        <taxon>Euphausiidae</taxon>
        <taxon>Meganyctiphanes</taxon>
    </lineage>
</organism>
<gene>
    <name evidence="2" type="ORF">MNOR_LOCUS39657</name>
</gene>
<evidence type="ECO:0000259" key="1">
    <source>
        <dbReference type="PROSITE" id="PS50878"/>
    </source>
</evidence>
<protein>
    <recommendedName>
        <fullName evidence="1">Reverse transcriptase domain-containing protein</fullName>
    </recommendedName>
</protein>